<evidence type="ECO:0000313" key="1">
    <source>
        <dbReference type="EMBL" id="WED67083.1"/>
    </source>
</evidence>
<dbReference type="Proteomes" id="UP001218638">
    <property type="component" value="Chromosome"/>
</dbReference>
<sequence length="293" mass="31370">MPDPSSAQQWNAVRTAFASSIMVDTALSSLAENLDGPEWPGANKVDCPADYIDLEYDDTVELLASRGYPANSITTLITILQETLAFDDPFGDMVEHSESASAASNPILDNLKKLEIPEDFPIRFSSLSADTLEFCGLENLETIGAFAVFAQSMSQSVIVGGDFRSLLNALSHVDEATIAKFLPFRPGQKGLHLIEALGATVAGLSALQRQGLSARGAAVPPKVESRVEALLAYFKADLAQIEARIAAGTALSREVMVLQDPAIEPLVVKLLEPHVAGAVPEKKSGWFGRLFGR</sequence>
<accession>A0AAF0CS87</accession>
<organism evidence="1 2">
    <name type="scientific">Synoicihabitans lomoniglobus</name>
    <dbReference type="NCBI Taxonomy" id="2909285"/>
    <lineage>
        <taxon>Bacteria</taxon>
        <taxon>Pseudomonadati</taxon>
        <taxon>Verrucomicrobiota</taxon>
        <taxon>Opitutia</taxon>
        <taxon>Opitutales</taxon>
        <taxon>Opitutaceae</taxon>
        <taxon>Synoicihabitans</taxon>
    </lineage>
</organism>
<keyword evidence="2" id="KW-1185">Reference proteome</keyword>
<dbReference type="KEGG" id="slom:PXH66_09490"/>
<name>A0AAF0CS87_9BACT</name>
<dbReference type="AlphaFoldDB" id="A0AAF0CS87"/>
<dbReference type="EMBL" id="CP119075">
    <property type="protein sequence ID" value="WED67083.1"/>
    <property type="molecule type" value="Genomic_DNA"/>
</dbReference>
<reference evidence="1" key="1">
    <citation type="submission" date="2023-03" db="EMBL/GenBank/DDBJ databases">
        <title>Lomoglobus Profundus gen. nov., sp. nov., a novel member of the phylum Verrucomicrobia, isolated from deep-marine sediment of South China Sea.</title>
        <authorList>
            <person name="Ahmad T."/>
            <person name="Ishaq S.E."/>
            <person name="Wang F."/>
        </authorList>
    </citation>
    <scope>NUCLEOTIDE SEQUENCE</scope>
    <source>
        <strain evidence="1">LMO-M01</strain>
    </source>
</reference>
<evidence type="ECO:0000313" key="2">
    <source>
        <dbReference type="Proteomes" id="UP001218638"/>
    </source>
</evidence>
<proteinExistence type="predicted"/>
<gene>
    <name evidence="1" type="ORF">PXH66_09490</name>
</gene>
<protein>
    <submittedName>
        <fullName evidence="1">Uncharacterized protein</fullName>
    </submittedName>
</protein>
<dbReference type="RefSeq" id="WP_330931346.1">
    <property type="nucleotide sequence ID" value="NZ_CP119075.1"/>
</dbReference>